<organism evidence="2">
    <name type="scientific">Klebsiella pneumoniae</name>
    <dbReference type="NCBI Taxonomy" id="573"/>
    <lineage>
        <taxon>Bacteria</taxon>
        <taxon>Pseudomonadati</taxon>
        <taxon>Pseudomonadota</taxon>
        <taxon>Gammaproteobacteria</taxon>
        <taxon>Enterobacterales</taxon>
        <taxon>Enterobacteriaceae</taxon>
        <taxon>Klebsiella/Raoultella group</taxon>
        <taxon>Klebsiella</taxon>
        <taxon>Klebsiella pneumoniae complex</taxon>
    </lineage>
</organism>
<name>A0A482M1K7_KLEPN</name>
<reference evidence="2" key="1">
    <citation type="submission" date="2018-09" db="EMBL/GenBank/DDBJ databases">
        <authorList>
            <person name="Zhou D."/>
        </authorList>
    </citation>
    <scope>NUCLEOTIDE SEQUENCE</scope>
    <source>
        <strain evidence="2">D920</strain>
        <plasmid evidence="2">pD920-IMP</plasmid>
    </source>
</reference>
<dbReference type="EMBL" id="MH909328">
    <property type="protein sequence ID" value="QBQ66423.1"/>
    <property type="molecule type" value="Genomic_DNA"/>
</dbReference>
<feature type="region of interest" description="Disordered" evidence="1">
    <location>
        <begin position="153"/>
        <end position="173"/>
    </location>
</feature>
<evidence type="ECO:0000313" key="2">
    <source>
        <dbReference type="EMBL" id="QBQ66423.1"/>
    </source>
</evidence>
<geneLocation type="plasmid" evidence="2">
    <name>pD920-IMP</name>
</geneLocation>
<proteinExistence type="predicted"/>
<accession>A0A482M1K7</accession>
<dbReference type="AlphaFoldDB" id="A0A482M1K7"/>
<keyword evidence="2" id="KW-0614">Plasmid</keyword>
<protein>
    <recommendedName>
        <fullName evidence="3">Minor silk ampullate protein</fullName>
    </recommendedName>
</protein>
<evidence type="ECO:0008006" key="3">
    <source>
        <dbReference type="Google" id="ProtNLM"/>
    </source>
</evidence>
<sequence length="173" mass="17562">MLLLAGDLSSSCSAIALNPDATQGVTPSGPLCCAAHRAGSRLAPPLRGANALQASASFASALLCYPWICAAQRGAGRDGAVSPVTGRAAAANSQYGAATRRRAAVPARRRAAPTAHPRGGRAAAAWRRAGLWLSRKGGWPVAPVSPAVSGDLRPVSGGVRRGRLPCPDGHKNM</sequence>
<evidence type="ECO:0000256" key="1">
    <source>
        <dbReference type="SAM" id="MobiDB-lite"/>
    </source>
</evidence>